<feature type="region of interest" description="Disordered" evidence="1">
    <location>
        <begin position="227"/>
        <end position="257"/>
    </location>
</feature>
<dbReference type="AlphaFoldDB" id="A0A4R5C3C6"/>
<evidence type="ECO:0000313" key="4">
    <source>
        <dbReference type="EMBL" id="TDD92553.1"/>
    </source>
</evidence>
<keyword evidence="2" id="KW-0812">Transmembrane</keyword>
<keyword evidence="2" id="KW-0472">Membrane</keyword>
<protein>
    <recommendedName>
        <fullName evidence="6">TPM domain-containing protein</fullName>
    </recommendedName>
</protein>
<keyword evidence="3" id="KW-0732">Signal</keyword>
<proteinExistence type="predicted"/>
<dbReference type="Proteomes" id="UP000295578">
    <property type="component" value="Unassembled WGS sequence"/>
</dbReference>
<feature type="chain" id="PRO_5020756716" description="TPM domain-containing protein" evidence="3">
    <location>
        <begin position="26"/>
        <end position="257"/>
    </location>
</feature>
<sequence length="257" mass="28081">MWRGRFVLLVGLAGFMVLGCPAASATPMERVEPVSRADHIAAALARDPVYVTDHAPRSLPPDAAARIKASIARLGVPAYVAVTPTVGIGQENPADSLVPLLRDRLRKDGVYLVVDPSGGHGEARQFGGSRRLPVDDAWSAADFELPYDATAPEMIERFVEIALSGHARERRDHPHPEPKSKLREALDADDAADRRAAHIEWGLFGGGAVLSGGTILGLLIWRRVRSPKPRRKPTVKARTKKVQAKRKQRLSKQKGRR</sequence>
<evidence type="ECO:0000256" key="3">
    <source>
        <dbReference type="SAM" id="SignalP"/>
    </source>
</evidence>
<keyword evidence="5" id="KW-1185">Reference proteome</keyword>
<evidence type="ECO:0000256" key="2">
    <source>
        <dbReference type="SAM" id="Phobius"/>
    </source>
</evidence>
<evidence type="ECO:0008006" key="6">
    <source>
        <dbReference type="Google" id="ProtNLM"/>
    </source>
</evidence>
<reference evidence="4 5" key="1">
    <citation type="submission" date="2019-03" db="EMBL/GenBank/DDBJ databases">
        <title>Draft genome sequences of novel Actinobacteria.</title>
        <authorList>
            <person name="Sahin N."/>
            <person name="Ay H."/>
            <person name="Saygin H."/>
        </authorList>
    </citation>
    <scope>NUCLEOTIDE SEQUENCE [LARGE SCALE GENOMIC DNA]</scope>
    <source>
        <strain evidence="4 5">DSM 45941</strain>
    </source>
</reference>
<evidence type="ECO:0000313" key="5">
    <source>
        <dbReference type="Proteomes" id="UP000295578"/>
    </source>
</evidence>
<feature type="region of interest" description="Disordered" evidence="1">
    <location>
        <begin position="166"/>
        <end position="188"/>
    </location>
</feature>
<name>A0A4R5C3C6_9ACTN</name>
<feature type="transmembrane region" description="Helical" evidence="2">
    <location>
        <begin position="201"/>
        <end position="221"/>
    </location>
</feature>
<evidence type="ECO:0000256" key="1">
    <source>
        <dbReference type="SAM" id="MobiDB-lite"/>
    </source>
</evidence>
<dbReference type="EMBL" id="SMKY01000002">
    <property type="protein sequence ID" value="TDD92553.1"/>
    <property type="molecule type" value="Genomic_DNA"/>
</dbReference>
<dbReference type="PROSITE" id="PS51257">
    <property type="entry name" value="PROKAR_LIPOPROTEIN"/>
    <property type="match status" value="1"/>
</dbReference>
<organism evidence="4 5">
    <name type="scientific">Actinomadura darangshiensis</name>
    <dbReference type="NCBI Taxonomy" id="705336"/>
    <lineage>
        <taxon>Bacteria</taxon>
        <taxon>Bacillati</taxon>
        <taxon>Actinomycetota</taxon>
        <taxon>Actinomycetes</taxon>
        <taxon>Streptosporangiales</taxon>
        <taxon>Thermomonosporaceae</taxon>
        <taxon>Actinomadura</taxon>
    </lineage>
</organism>
<gene>
    <name evidence="4" type="ORF">E1293_00825</name>
</gene>
<dbReference type="OrthoDB" id="3425696at2"/>
<feature type="signal peptide" evidence="3">
    <location>
        <begin position="1"/>
        <end position="25"/>
    </location>
</feature>
<comment type="caution">
    <text evidence="4">The sequence shown here is derived from an EMBL/GenBank/DDBJ whole genome shotgun (WGS) entry which is preliminary data.</text>
</comment>
<dbReference type="RefSeq" id="WP_132192681.1">
    <property type="nucleotide sequence ID" value="NZ_SMKY01000002.1"/>
</dbReference>
<accession>A0A4R5C3C6</accession>
<keyword evidence="2" id="KW-1133">Transmembrane helix</keyword>